<keyword evidence="6" id="KW-0862">Zinc</keyword>
<evidence type="ECO:0000256" key="9">
    <source>
        <dbReference type="ARBA" id="ARBA00023163"/>
    </source>
</evidence>
<feature type="compositionally biased region" description="Low complexity" evidence="12">
    <location>
        <begin position="797"/>
        <end position="809"/>
    </location>
</feature>
<dbReference type="PANTHER" id="PTHR47222:SF2">
    <property type="entry name" value="ZINC FINGER PROTEIN 687"/>
    <property type="match status" value="1"/>
</dbReference>
<feature type="domain" description="C2H2-type" evidence="13">
    <location>
        <begin position="1005"/>
        <end position="1033"/>
    </location>
</feature>
<dbReference type="FunFam" id="3.30.160.60:FF:000655">
    <property type="entry name" value="Zinc finger protein 462"/>
    <property type="match status" value="1"/>
</dbReference>
<evidence type="ECO:0000256" key="7">
    <source>
        <dbReference type="ARBA" id="ARBA00023015"/>
    </source>
</evidence>
<dbReference type="InterPro" id="IPR036236">
    <property type="entry name" value="Znf_C2H2_sf"/>
</dbReference>
<evidence type="ECO:0000256" key="5">
    <source>
        <dbReference type="ARBA" id="ARBA00022771"/>
    </source>
</evidence>
<dbReference type="SMART" id="SM00355">
    <property type="entry name" value="ZnF_C2H2"/>
    <property type="match status" value="19"/>
</dbReference>
<dbReference type="InterPro" id="IPR045914">
    <property type="entry name" value="Zn532-like"/>
</dbReference>
<evidence type="ECO:0000256" key="2">
    <source>
        <dbReference type="ARBA" id="ARBA00006991"/>
    </source>
</evidence>
<accession>A0A1A8KZG2</accession>
<dbReference type="AlphaFoldDB" id="A0A1A8KZG2"/>
<comment type="subcellular location">
    <subcellularLocation>
        <location evidence="1">Nucleus</location>
    </subcellularLocation>
</comment>
<dbReference type="Pfam" id="PF16622">
    <property type="entry name" value="zf-C2H2_11"/>
    <property type="match status" value="1"/>
</dbReference>
<feature type="domain" description="C2H2-type" evidence="13">
    <location>
        <begin position="394"/>
        <end position="422"/>
    </location>
</feature>
<feature type="region of interest" description="Disordered" evidence="12">
    <location>
        <begin position="271"/>
        <end position="291"/>
    </location>
</feature>
<dbReference type="GO" id="GO:0003677">
    <property type="term" value="F:DNA binding"/>
    <property type="evidence" value="ECO:0007669"/>
    <property type="project" value="UniProtKB-KW"/>
</dbReference>
<keyword evidence="3" id="KW-0479">Metal-binding</keyword>
<evidence type="ECO:0000256" key="11">
    <source>
        <dbReference type="PROSITE-ProRule" id="PRU00042"/>
    </source>
</evidence>
<keyword evidence="5 11" id="KW-0863">Zinc-finger</keyword>
<dbReference type="FunFam" id="3.30.160.60:FF:001131">
    <property type="entry name" value="Zinc finger protein 462"/>
    <property type="match status" value="1"/>
</dbReference>
<feature type="non-terminal residue" evidence="14">
    <location>
        <position position="1"/>
    </location>
</feature>
<evidence type="ECO:0000256" key="12">
    <source>
        <dbReference type="SAM" id="MobiDB-lite"/>
    </source>
</evidence>
<dbReference type="Gene3D" id="3.30.160.60">
    <property type="entry name" value="Classic Zinc Finger"/>
    <property type="match status" value="7"/>
</dbReference>
<feature type="domain" description="C2H2-type" evidence="13">
    <location>
        <begin position="360"/>
        <end position="383"/>
    </location>
</feature>
<comment type="similarity">
    <text evidence="2">Belongs to the krueppel C2H2-type zinc-finger protein family.</text>
</comment>
<evidence type="ECO:0000313" key="14">
    <source>
        <dbReference type="EMBL" id="SBR37541.1"/>
    </source>
</evidence>
<evidence type="ECO:0000256" key="3">
    <source>
        <dbReference type="ARBA" id="ARBA00022723"/>
    </source>
</evidence>
<protein>
    <submittedName>
        <fullName evidence="14">Zinc finger protein 462</fullName>
    </submittedName>
</protein>
<feature type="domain" description="C2H2-type" evidence="13">
    <location>
        <begin position="423"/>
        <end position="451"/>
    </location>
</feature>
<feature type="region of interest" description="Disordered" evidence="12">
    <location>
        <begin position="772"/>
        <end position="809"/>
    </location>
</feature>
<feature type="compositionally biased region" description="Low complexity" evidence="12">
    <location>
        <begin position="1043"/>
        <end position="1060"/>
    </location>
</feature>
<dbReference type="InterPro" id="IPR041697">
    <property type="entry name" value="Znf-C2H2_11"/>
</dbReference>
<dbReference type="PANTHER" id="PTHR47222">
    <property type="entry name" value="ZINC FINGER PROTEIN 532-RELATED"/>
    <property type="match status" value="1"/>
</dbReference>
<dbReference type="EMBL" id="HAEF01000159">
    <property type="protein sequence ID" value="SBR37541.1"/>
    <property type="molecule type" value="Transcribed_RNA"/>
</dbReference>
<dbReference type="GO" id="GO:0005634">
    <property type="term" value="C:nucleus"/>
    <property type="evidence" value="ECO:0007669"/>
    <property type="project" value="UniProtKB-SubCell"/>
</dbReference>
<dbReference type="SUPFAM" id="SSF57667">
    <property type="entry name" value="beta-beta-alpha zinc fingers"/>
    <property type="match status" value="6"/>
</dbReference>
<evidence type="ECO:0000256" key="10">
    <source>
        <dbReference type="ARBA" id="ARBA00023242"/>
    </source>
</evidence>
<proteinExistence type="inferred from homology"/>
<dbReference type="PROSITE" id="PS00028">
    <property type="entry name" value="ZINC_FINGER_C2H2_1"/>
    <property type="match status" value="6"/>
</dbReference>
<feature type="domain" description="C2H2-type" evidence="13">
    <location>
        <begin position="558"/>
        <end position="586"/>
    </location>
</feature>
<name>A0A1A8KZG2_9TELE</name>
<feature type="domain" description="C2H2-type" evidence="13">
    <location>
        <begin position="843"/>
        <end position="871"/>
    </location>
</feature>
<dbReference type="Pfam" id="PF00096">
    <property type="entry name" value="zf-C2H2"/>
    <property type="match status" value="2"/>
</dbReference>
<evidence type="ECO:0000256" key="8">
    <source>
        <dbReference type="ARBA" id="ARBA00023125"/>
    </source>
</evidence>
<evidence type="ECO:0000256" key="1">
    <source>
        <dbReference type="ARBA" id="ARBA00004123"/>
    </source>
</evidence>
<dbReference type="GO" id="GO:0008270">
    <property type="term" value="F:zinc ion binding"/>
    <property type="evidence" value="ECO:0007669"/>
    <property type="project" value="UniProtKB-KW"/>
</dbReference>
<evidence type="ECO:0000256" key="4">
    <source>
        <dbReference type="ARBA" id="ARBA00022737"/>
    </source>
</evidence>
<dbReference type="InterPro" id="IPR013087">
    <property type="entry name" value="Znf_C2H2_type"/>
</dbReference>
<reference evidence="14" key="2">
    <citation type="submission" date="2016-06" db="EMBL/GenBank/DDBJ databases">
        <title>The genome of a short-lived fish provides insights into sex chromosome evolution and the genetic control of aging.</title>
        <authorList>
            <person name="Reichwald K."/>
            <person name="Felder M."/>
            <person name="Petzold A."/>
            <person name="Koch P."/>
            <person name="Groth M."/>
            <person name="Platzer M."/>
        </authorList>
    </citation>
    <scope>NUCLEOTIDE SEQUENCE</scope>
    <source>
        <tissue evidence="14">Brain</tissue>
    </source>
</reference>
<keyword evidence="10" id="KW-0539">Nucleus</keyword>
<evidence type="ECO:0000256" key="6">
    <source>
        <dbReference type="ARBA" id="ARBA00022833"/>
    </source>
</evidence>
<sequence>RHDIDAYYTHCLAASKTVSDKPCKVLAQPPLEGECSEMSEDLRLAVERRRCNLCGFQAFSRKSIVSHYIKRHPGVFPKKQHSSKLGRYFTVIYAKEPEKVEVSEMDEEDNKVLEVPEPEQDSDGDWLPFKCLKCFRLSFNTGQLLSMHYNDHHSVDLKRDFLVASDPEDEELELYRCSHCELKFLSLPPLANHLLSHTLEFERRAMKQEKKRPQFIEQKPGQLQEKESLTNNTPVGFRCNFCAEIHPTLRAICNHLRKHVQYGEAKAGHVKKEVSEVPLIPPSKGLTNGDLEEDESAEADGAETSMALAVASSGDREDATLENLDPDTEPVKGKSAALVAAARAVVSEGQLNQRLAAGGHACSQCDRVFMSMQGLRSHERSHSAMALFSREDKYSCQYCQFVSPFRHNLDRHVQSHHGHHKPFKCKLCPFKSAYVSRLKSHLHKAHTGEQHMYRCLSCSFTSMTISQLKEHSLRDHGEALTLTKLRAATQAAHAAIRPSRPPSNAEQTHMAPDDPLYLEPADVRQQLSHYKLASRGNTSSSPKSALTAVFDSRPEVVLTCEFCEFSSGYMQSLRRHYRDRHGGKKLFKCKDCSFFTCYKNNFTMHVDAGHNNNLPEEISKELRCPLCLYHTKHKSNMIDHIILHKGGSSPMFVQELEERMAPLEISRSKLSRHLEGLVLRCHKCTFTCSSDQALQLHLQKHDEIKPYQCQLCYYDSSRQNQLEEHLRLEHKVIRNFELMGRVNLDQLEMINEQGSSTDDEEEQGIMEIVEDGQASLEEEEEEEEDEEDDEGDEDYEAPGGHPAAAANPAAASVATEWTCPQCQNTFTDNEDYQSHVKMEHSKFPCRICGGTFSTSSSLRRHERVIHEGNKRVFHCQFCTEGKRTFGSRFLLDKHIRLHHRNPEGQGPPLTRKRAATGEGPGSSSEQDGEVGPPVGRGAEEEENTTEEGSGPAKRTRASIASTSSTPGELEEEDNIFRCVPCGFSTEDEAEFQRHIPQHRGDIASFQCLQCGVCFASAGSLSRHRFITHRVRDTQGDAGERGAPRAPGSPSASPSASPQSQTEDGDGNLSCRVCGRHFDKASDLNTHFRTHGMAFLTAHKTDKPQ</sequence>
<feature type="region of interest" description="Disordered" evidence="12">
    <location>
        <begin position="494"/>
        <end position="515"/>
    </location>
</feature>
<feature type="compositionally biased region" description="Basic and acidic residues" evidence="12">
    <location>
        <begin position="1030"/>
        <end position="1042"/>
    </location>
</feature>
<keyword evidence="8" id="KW-0238">DNA-binding</keyword>
<feature type="compositionally biased region" description="Acidic residues" evidence="12">
    <location>
        <begin position="772"/>
        <end position="796"/>
    </location>
</feature>
<keyword evidence="9" id="KW-0804">Transcription</keyword>
<dbReference type="PROSITE" id="PS50157">
    <property type="entry name" value="ZINC_FINGER_C2H2_2"/>
    <property type="match status" value="9"/>
</dbReference>
<organism evidence="14">
    <name type="scientific">Nothobranchius pienaari</name>
    <dbReference type="NCBI Taxonomy" id="704102"/>
    <lineage>
        <taxon>Eukaryota</taxon>
        <taxon>Metazoa</taxon>
        <taxon>Chordata</taxon>
        <taxon>Craniata</taxon>
        <taxon>Vertebrata</taxon>
        <taxon>Euteleostomi</taxon>
        <taxon>Actinopterygii</taxon>
        <taxon>Neopterygii</taxon>
        <taxon>Teleostei</taxon>
        <taxon>Neoteleostei</taxon>
        <taxon>Acanthomorphata</taxon>
        <taxon>Ovalentaria</taxon>
        <taxon>Atherinomorphae</taxon>
        <taxon>Cyprinodontiformes</taxon>
        <taxon>Nothobranchiidae</taxon>
        <taxon>Nothobranchius</taxon>
    </lineage>
</organism>
<reference evidence="14" key="1">
    <citation type="submission" date="2016-05" db="EMBL/GenBank/DDBJ databases">
        <authorList>
            <person name="Lavstsen T."/>
            <person name="Jespersen J.S."/>
        </authorList>
    </citation>
    <scope>NUCLEOTIDE SEQUENCE</scope>
    <source>
        <tissue evidence="14">Brain</tissue>
    </source>
</reference>
<keyword evidence="4" id="KW-0677">Repeat</keyword>
<gene>
    <name evidence="14" type="primary">ZNF462</name>
</gene>
<feature type="domain" description="C2H2-type" evidence="13">
    <location>
        <begin position="175"/>
        <end position="202"/>
    </location>
</feature>
<feature type="domain" description="C2H2-type" evidence="13">
    <location>
        <begin position="817"/>
        <end position="841"/>
    </location>
</feature>
<feature type="region of interest" description="Disordered" evidence="12">
    <location>
        <begin position="898"/>
        <end position="971"/>
    </location>
</feature>
<feature type="region of interest" description="Disordered" evidence="12">
    <location>
        <begin position="1030"/>
        <end position="1066"/>
    </location>
</feature>
<feature type="domain" description="C2H2-type" evidence="13">
    <location>
        <begin position="1068"/>
        <end position="1103"/>
    </location>
</feature>
<evidence type="ECO:0000259" key="13">
    <source>
        <dbReference type="PROSITE" id="PS50157"/>
    </source>
</evidence>
<keyword evidence="7" id="KW-0805">Transcription regulation</keyword>